<evidence type="ECO:0000313" key="3">
    <source>
        <dbReference type="Proteomes" id="UP000701853"/>
    </source>
</evidence>
<dbReference type="AlphaFoldDB" id="A0A8J5XV33"/>
<feature type="region of interest" description="Disordered" evidence="1">
    <location>
        <begin position="1"/>
        <end position="27"/>
    </location>
</feature>
<name>A0A8J5XV33_9ROSI</name>
<gene>
    <name evidence="2" type="ORF">CXB51_037014</name>
</gene>
<evidence type="ECO:0000256" key="1">
    <source>
        <dbReference type="SAM" id="MobiDB-lite"/>
    </source>
</evidence>
<evidence type="ECO:0000313" key="2">
    <source>
        <dbReference type="EMBL" id="KAG8471913.1"/>
    </source>
</evidence>
<accession>A0A8J5XV33</accession>
<dbReference type="Proteomes" id="UP000701853">
    <property type="component" value="Chromosome 13"/>
</dbReference>
<reference evidence="2 3" key="1">
    <citation type="journal article" date="2021" name="bioRxiv">
        <title>The Gossypium anomalum genome as a resource for cotton improvement and evolutionary analysis of hybrid incompatibility.</title>
        <authorList>
            <person name="Grover C.E."/>
            <person name="Yuan D."/>
            <person name="Arick M.A."/>
            <person name="Miller E.R."/>
            <person name="Hu G."/>
            <person name="Peterson D.G."/>
            <person name="Wendel J.F."/>
            <person name="Udall J.A."/>
        </authorList>
    </citation>
    <scope>NUCLEOTIDE SEQUENCE [LARGE SCALE GENOMIC DNA]</scope>
    <source>
        <strain evidence="2">JFW-Udall</strain>
        <tissue evidence="2">Leaf</tissue>
    </source>
</reference>
<proteinExistence type="predicted"/>
<keyword evidence="3" id="KW-1185">Reference proteome</keyword>
<dbReference type="EMBL" id="JAHUZN010000013">
    <property type="protein sequence ID" value="KAG8471913.1"/>
    <property type="molecule type" value="Genomic_DNA"/>
</dbReference>
<protein>
    <submittedName>
        <fullName evidence="2">Uncharacterized protein</fullName>
    </submittedName>
</protein>
<feature type="compositionally biased region" description="Basic and acidic residues" evidence="1">
    <location>
        <begin position="9"/>
        <end position="24"/>
    </location>
</feature>
<organism evidence="2 3">
    <name type="scientific">Gossypium anomalum</name>
    <dbReference type="NCBI Taxonomy" id="47600"/>
    <lineage>
        <taxon>Eukaryota</taxon>
        <taxon>Viridiplantae</taxon>
        <taxon>Streptophyta</taxon>
        <taxon>Embryophyta</taxon>
        <taxon>Tracheophyta</taxon>
        <taxon>Spermatophyta</taxon>
        <taxon>Magnoliopsida</taxon>
        <taxon>eudicotyledons</taxon>
        <taxon>Gunneridae</taxon>
        <taxon>Pentapetalae</taxon>
        <taxon>rosids</taxon>
        <taxon>malvids</taxon>
        <taxon>Malvales</taxon>
        <taxon>Malvaceae</taxon>
        <taxon>Malvoideae</taxon>
        <taxon>Gossypium</taxon>
    </lineage>
</organism>
<comment type="caution">
    <text evidence="2">The sequence shown here is derived from an EMBL/GenBank/DDBJ whole genome shotgun (WGS) entry which is preliminary data.</text>
</comment>
<sequence>MEAEMMKNTIRERTNIKNEADAKSRRQQIRVQSMAVVSYCHNHNSETTSAYMVPLAKAKALAIRNHIHNGSHRIWLSKSLKLSQ</sequence>